<keyword evidence="8 18" id="KW-0863">Zinc-finger</keyword>
<dbReference type="Gene3D" id="3.30.40.10">
    <property type="entry name" value="Zinc/RING finger domain, C3HC4 (zinc finger)"/>
    <property type="match status" value="1"/>
</dbReference>
<protein>
    <recommendedName>
        <fullName evidence="17">RING-type E3 ubiquitin transferase (cysteine targeting)</fullName>
        <ecNumber evidence="17">2.3.2.36</ecNumber>
    </recommendedName>
    <alternativeName>
        <fullName evidence="15">Peroxin-2</fullName>
    </alternativeName>
</protein>
<reference evidence="22 23" key="1">
    <citation type="journal article" date="2017" name="Mycologia">
        <title>Bifiguratus adelaidae, gen. et sp. nov., a new member of Mucoromycotina in endophytic and soil-dwelling habitats.</title>
        <authorList>
            <person name="Torres-Cruz T.J."/>
            <person name="Billingsley Tobias T.L."/>
            <person name="Almatruk M."/>
            <person name="Hesse C."/>
            <person name="Kuske C.R."/>
            <person name="Desiro A."/>
            <person name="Benucci G.M."/>
            <person name="Bonito G."/>
            <person name="Stajich J.E."/>
            <person name="Dunlap C."/>
            <person name="Arnold A.E."/>
            <person name="Porras-Alfaro A."/>
        </authorList>
    </citation>
    <scope>NUCLEOTIDE SEQUENCE [LARGE SCALE GENOMIC DNA]</scope>
    <source>
        <strain evidence="22 23">AZ0501</strain>
    </source>
</reference>
<dbReference type="InterPro" id="IPR001841">
    <property type="entry name" value="Znf_RING"/>
</dbReference>
<dbReference type="GO" id="GO:0016567">
    <property type="term" value="P:protein ubiquitination"/>
    <property type="evidence" value="ECO:0007669"/>
    <property type="project" value="UniProtKB-ARBA"/>
</dbReference>
<dbReference type="InterPro" id="IPR013083">
    <property type="entry name" value="Znf_RING/FYVE/PHD"/>
</dbReference>
<dbReference type="GO" id="GO:0005778">
    <property type="term" value="C:peroxisomal membrane"/>
    <property type="evidence" value="ECO:0007669"/>
    <property type="project" value="UniProtKB-SubCell"/>
</dbReference>
<dbReference type="EC" id="2.3.2.36" evidence="17"/>
<comment type="catalytic activity">
    <reaction evidence="16">
        <text>[E2 ubiquitin-conjugating enzyme]-S-ubiquitinyl-L-cysteine + [acceptor protein]-L-cysteine = [E2 ubiquitin-conjugating enzyme]-L-cysteine + [acceptor protein]-S-ubiquitinyl-L-cysteine.</text>
        <dbReference type="EC" id="2.3.2.36"/>
    </reaction>
</comment>
<evidence type="ECO:0000256" key="16">
    <source>
        <dbReference type="ARBA" id="ARBA00034438"/>
    </source>
</evidence>
<dbReference type="AlphaFoldDB" id="A0A261Y552"/>
<evidence type="ECO:0000256" key="8">
    <source>
        <dbReference type="ARBA" id="ARBA00022771"/>
    </source>
</evidence>
<feature type="region of interest" description="Disordered" evidence="19">
    <location>
        <begin position="364"/>
        <end position="401"/>
    </location>
</feature>
<organism evidence="22 23">
    <name type="scientific">Bifiguratus adelaidae</name>
    <dbReference type="NCBI Taxonomy" id="1938954"/>
    <lineage>
        <taxon>Eukaryota</taxon>
        <taxon>Fungi</taxon>
        <taxon>Fungi incertae sedis</taxon>
        <taxon>Mucoromycota</taxon>
        <taxon>Mucoromycotina</taxon>
        <taxon>Endogonomycetes</taxon>
        <taxon>Endogonales</taxon>
        <taxon>Endogonales incertae sedis</taxon>
        <taxon>Bifiguratus</taxon>
    </lineage>
</organism>
<evidence type="ECO:0000256" key="12">
    <source>
        <dbReference type="ARBA" id="ARBA00022989"/>
    </source>
</evidence>
<keyword evidence="12 20" id="KW-1133">Transmembrane helix</keyword>
<evidence type="ECO:0000256" key="2">
    <source>
        <dbReference type="ARBA" id="ARBA00004906"/>
    </source>
</evidence>
<evidence type="ECO:0000256" key="7">
    <source>
        <dbReference type="ARBA" id="ARBA00022723"/>
    </source>
</evidence>
<dbReference type="PROSITE" id="PS50089">
    <property type="entry name" value="ZF_RING_2"/>
    <property type="match status" value="1"/>
</dbReference>
<evidence type="ECO:0000256" key="17">
    <source>
        <dbReference type="ARBA" id="ARBA00034523"/>
    </source>
</evidence>
<gene>
    <name evidence="22" type="ORF">BZG36_01414</name>
</gene>
<evidence type="ECO:0000256" key="5">
    <source>
        <dbReference type="ARBA" id="ARBA00022679"/>
    </source>
</evidence>
<evidence type="ECO:0000256" key="13">
    <source>
        <dbReference type="ARBA" id="ARBA00023136"/>
    </source>
</evidence>
<dbReference type="Pfam" id="PF04757">
    <property type="entry name" value="Pex2_Pex12"/>
    <property type="match status" value="1"/>
</dbReference>
<dbReference type="OrthoDB" id="1701437at2759"/>
<dbReference type="EMBL" id="MVBO01000011">
    <property type="protein sequence ID" value="OZJ05698.1"/>
    <property type="molecule type" value="Genomic_DNA"/>
</dbReference>
<dbReference type="InterPro" id="IPR006845">
    <property type="entry name" value="Pex_N"/>
</dbReference>
<keyword evidence="4" id="KW-0813">Transport</keyword>
<keyword evidence="14" id="KW-0576">Peroxisome</keyword>
<feature type="compositionally biased region" description="Basic and acidic residues" evidence="19">
    <location>
        <begin position="388"/>
        <end position="401"/>
    </location>
</feature>
<evidence type="ECO:0000259" key="21">
    <source>
        <dbReference type="PROSITE" id="PS50089"/>
    </source>
</evidence>
<feature type="transmembrane region" description="Helical" evidence="20">
    <location>
        <begin position="242"/>
        <end position="260"/>
    </location>
</feature>
<keyword evidence="10" id="KW-0862">Zinc</keyword>
<name>A0A261Y552_9FUNG</name>
<dbReference type="GO" id="GO:0061630">
    <property type="term" value="F:ubiquitin protein ligase activity"/>
    <property type="evidence" value="ECO:0007669"/>
    <property type="project" value="UniProtKB-EC"/>
</dbReference>
<sequence>MAQRGTRHPADPPQPFYAKDWADAQASLVRLRRGLTALPTSPLRILRVSQLDADVLDMELFSMLKDQIWQALSLFKASYLTFNVKEWLEPEITALLGLVIYKLSVYDSGATYGAQLQNLKFRNERRHRGPLSGGKDAPLAFWQKFSYALLTIGGQYVWTRVNRLMTDQGWGDEEEETTKKRIWTAMQRGERLFRAVSLVNFLFFLWSGKYRTIIERFLSMRMVYQVRSMNRQVSFEFLNRQLVWHAFTEFLMFIVPLVNIEKLKLRAQRMILPESYLASQAKAQGFAALPETTCAICYQEDTGDAVGNTGGIGMATQTTSNMVTNPHVTNCGHKYCYWCIKTKLVVYEGEWACLRCGERIKEIQPVSDKVEEPEGLGQEGDGDDGEDEREKVDNGEEKNGL</sequence>
<dbReference type="Proteomes" id="UP000242875">
    <property type="component" value="Unassembled WGS sequence"/>
</dbReference>
<accession>A0A261Y552</accession>
<dbReference type="InterPro" id="IPR017907">
    <property type="entry name" value="Znf_RING_CS"/>
</dbReference>
<evidence type="ECO:0000256" key="4">
    <source>
        <dbReference type="ARBA" id="ARBA00022448"/>
    </source>
</evidence>
<evidence type="ECO:0000256" key="10">
    <source>
        <dbReference type="ARBA" id="ARBA00022833"/>
    </source>
</evidence>
<dbReference type="SUPFAM" id="SSF57850">
    <property type="entry name" value="RING/U-box"/>
    <property type="match status" value="1"/>
</dbReference>
<evidence type="ECO:0000256" key="18">
    <source>
        <dbReference type="PROSITE-ProRule" id="PRU00175"/>
    </source>
</evidence>
<keyword evidence="23" id="KW-1185">Reference proteome</keyword>
<comment type="caution">
    <text evidence="22">The sequence shown here is derived from an EMBL/GenBank/DDBJ whole genome shotgun (WGS) entry which is preliminary data.</text>
</comment>
<keyword evidence="7" id="KW-0479">Metal-binding</keyword>
<comment type="similarity">
    <text evidence="3">Belongs to the pex2/pex10/pex12 family.</text>
</comment>
<keyword evidence="11" id="KW-0653">Protein transport</keyword>
<evidence type="ECO:0000256" key="15">
    <source>
        <dbReference type="ARBA" id="ARBA00032511"/>
    </source>
</evidence>
<dbReference type="PANTHER" id="PTHR48178">
    <property type="entry name" value="PEROXISOME BIOGENESIS FACTOR 2"/>
    <property type="match status" value="1"/>
</dbReference>
<feature type="transmembrane region" description="Helical" evidence="20">
    <location>
        <begin position="191"/>
        <end position="208"/>
    </location>
</feature>
<keyword evidence="5" id="KW-0808">Transferase</keyword>
<dbReference type="PANTHER" id="PTHR48178:SF1">
    <property type="entry name" value="PEROXISOME BIOGENESIS FACTOR 2"/>
    <property type="match status" value="1"/>
</dbReference>
<comment type="pathway">
    <text evidence="2">Protein modification; protein ubiquitination.</text>
</comment>
<dbReference type="PROSITE" id="PS00518">
    <property type="entry name" value="ZF_RING_1"/>
    <property type="match status" value="1"/>
</dbReference>
<evidence type="ECO:0000256" key="20">
    <source>
        <dbReference type="SAM" id="Phobius"/>
    </source>
</evidence>
<evidence type="ECO:0000256" key="11">
    <source>
        <dbReference type="ARBA" id="ARBA00022927"/>
    </source>
</evidence>
<feature type="domain" description="RING-type" evidence="21">
    <location>
        <begin position="294"/>
        <end position="356"/>
    </location>
</feature>
<dbReference type="InterPro" id="IPR025654">
    <property type="entry name" value="PEX2/10"/>
</dbReference>
<dbReference type="GO" id="GO:0008270">
    <property type="term" value="F:zinc ion binding"/>
    <property type="evidence" value="ECO:0007669"/>
    <property type="project" value="UniProtKB-KW"/>
</dbReference>
<dbReference type="SMART" id="SM00184">
    <property type="entry name" value="RING"/>
    <property type="match status" value="1"/>
</dbReference>
<dbReference type="GO" id="GO:0016562">
    <property type="term" value="P:protein import into peroxisome matrix, receptor recycling"/>
    <property type="evidence" value="ECO:0007669"/>
    <property type="project" value="UniProtKB-ARBA"/>
</dbReference>
<evidence type="ECO:0000313" key="22">
    <source>
        <dbReference type="EMBL" id="OZJ05698.1"/>
    </source>
</evidence>
<keyword evidence="6 20" id="KW-0812">Transmembrane</keyword>
<evidence type="ECO:0000256" key="14">
    <source>
        <dbReference type="ARBA" id="ARBA00023140"/>
    </source>
</evidence>
<proteinExistence type="inferred from homology"/>
<evidence type="ECO:0000256" key="1">
    <source>
        <dbReference type="ARBA" id="ARBA00004585"/>
    </source>
</evidence>
<evidence type="ECO:0000256" key="6">
    <source>
        <dbReference type="ARBA" id="ARBA00022692"/>
    </source>
</evidence>
<comment type="subcellular location">
    <subcellularLocation>
        <location evidence="1">Peroxisome membrane</location>
        <topology evidence="1">Multi-pass membrane protein</topology>
    </subcellularLocation>
</comment>
<evidence type="ECO:0000256" key="19">
    <source>
        <dbReference type="SAM" id="MobiDB-lite"/>
    </source>
</evidence>
<evidence type="ECO:0000256" key="9">
    <source>
        <dbReference type="ARBA" id="ARBA00022786"/>
    </source>
</evidence>
<keyword evidence="13 20" id="KW-0472">Membrane</keyword>
<keyword evidence="9" id="KW-0833">Ubl conjugation pathway</keyword>
<evidence type="ECO:0000256" key="3">
    <source>
        <dbReference type="ARBA" id="ARBA00008704"/>
    </source>
</evidence>
<evidence type="ECO:0000313" key="23">
    <source>
        <dbReference type="Proteomes" id="UP000242875"/>
    </source>
</evidence>